<dbReference type="Pfam" id="PF00156">
    <property type="entry name" value="Pribosyltran"/>
    <property type="match status" value="1"/>
</dbReference>
<name>A0ABQ2UTV0_9PSEU</name>
<dbReference type="Proteomes" id="UP000649573">
    <property type="component" value="Unassembled WGS sequence"/>
</dbReference>
<dbReference type="Gene3D" id="3.40.50.1820">
    <property type="entry name" value="alpha/beta hydrolase"/>
    <property type="match status" value="1"/>
</dbReference>
<evidence type="ECO:0000313" key="3">
    <source>
        <dbReference type="Proteomes" id="UP000649573"/>
    </source>
</evidence>
<keyword evidence="2" id="KW-0808">Transferase</keyword>
<evidence type="ECO:0000259" key="1">
    <source>
        <dbReference type="Pfam" id="PF00156"/>
    </source>
</evidence>
<dbReference type="SUPFAM" id="SSF53474">
    <property type="entry name" value="alpha/beta-Hydrolases"/>
    <property type="match status" value="1"/>
</dbReference>
<dbReference type="RefSeq" id="WP_229812888.1">
    <property type="nucleotide sequence ID" value="NZ_BMRE01000022.1"/>
</dbReference>
<dbReference type="InterPro" id="IPR000836">
    <property type="entry name" value="PRTase_dom"/>
</dbReference>
<dbReference type="InterPro" id="IPR029057">
    <property type="entry name" value="PRTase-like"/>
</dbReference>
<reference evidence="3" key="1">
    <citation type="journal article" date="2019" name="Int. J. Syst. Evol. Microbiol.">
        <title>The Global Catalogue of Microorganisms (GCM) 10K type strain sequencing project: providing services to taxonomists for standard genome sequencing and annotation.</title>
        <authorList>
            <consortium name="The Broad Institute Genomics Platform"/>
            <consortium name="The Broad Institute Genome Sequencing Center for Infectious Disease"/>
            <person name="Wu L."/>
            <person name="Ma J."/>
        </authorList>
    </citation>
    <scope>NUCLEOTIDE SEQUENCE [LARGE SCALE GENOMIC DNA]</scope>
    <source>
        <strain evidence="3">JCM 3296</strain>
    </source>
</reference>
<dbReference type="Gene3D" id="3.30.1310.20">
    <property type="entry name" value="PRTase-like"/>
    <property type="match status" value="1"/>
</dbReference>
<keyword evidence="3" id="KW-1185">Reference proteome</keyword>
<accession>A0ABQ2UTV0</accession>
<dbReference type="CDD" id="cd06223">
    <property type="entry name" value="PRTases_typeI"/>
    <property type="match status" value="1"/>
</dbReference>
<comment type="caution">
    <text evidence="2">The sequence shown here is derived from an EMBL/GenBank/DDBJ whole genome shotgun (WGS) entry which is preliminary data.</text>
</comment>
<dbReference type="GO" id="GO:0016740">
    <property type="term" value="F:transferase activity"/>
    <property type="evidence" value="ECO:0007669"/>
    <property type="project" value="UniProtKB-KW"/>
</dbReference>
<protein>
    <submittedName>
        <fullName evidence="2">Phosphoribosyl transferase</fullName>
    </submittedName>
</protein>
<gene>
    <name evidence="2" type="ORF">GCM10010178_48480</name>
</gene>
<organism evidence="2 3">
    <name type="scientific">Lentzea flava</name>
    <dbReference type="NCBI Taxonomy" id="103732"/>
    <lineage>
        <taxon>Bacteria</taxon>
        <taxon>Bacillati</taxon>
        <taxon>Actinomycetota</taxon>
        <taxon>Actinomycetes</taxon>
        <taxon>Pseudonocardiales</taxon>
        <taxon>Pseudonocardiaceae</taxon>
        <taxon>Lentzea</taxon>
    </lineage>
</organism>
<evidence type="ECO:0000313" key="2">
    <source>
        <dbReference type="EMBL" id="GGU50073.1"/>
    </source>
</evidence>
<feature type="domain" description="Phosphoribosyltransferase" evidence="1">
    <location>
        <begin position="9"/>
        <end position="163"/>
    </location>
</feature>
<dbReference type="EMBL" id="BMRE01000022">
    <property type="protein sequence ID" value="GGU50073.1"/>
    <property type="molecule type" value="Genomic_DNA"/>
</dbReference>
<dbReference type="SUPFAM" id="SSF53271">
    <property type="entry name" value="PRTase-like"/>
    <property type="match status" value="1"/>
</dbReference>
<proteinExistence type="predicted"/>
<dbReference type="InterPro" id="IPR029058">
    <property type="entry name" value="AB_hydrolase_fold"/>
</dbReference>
<sequence>MRFSDRTQAGRLLAGRLGELRGQDVVVLAVPRGGVPVAAEVADALGAPLDIVVVRKLGLPFQPEVATGAVGEGGVRVLDRRVQRLSGVTKAELATAEHEQRREVLRRLRRYRTSPPIPLKGRTAVVVDDGVATGATARAACQVARARGAARVLFATPVCSPEAVSLLRLDADQVVTVTAPPEPDAVGRYYDDFRQVSDAEVIRLLSRRAGPPPSGRLAVRQRSIEVPVGRVRLAGDLAVPEHPVASVVFAQAGASAGHSSRTRHVAAELNRAGVATVITGLLTREEELDRVTVVDVNLLGHRLTAVTRWARGEANHRALPVGCFGVGHGAAAALRSAADPRSGFCAVVSLTGRLDLAEPWLGRVRPLRRCSWWAAPTTTAWRCTSGWFRGCGASTGSWW</sequence>
<dbReference type="Gene3D" id="3.40.50.2020">
    <property type="match status" value="1"/>
</dbReference>